<comment type="subcellular location">
    <subcellularLocation>
        <location evidence="1">Cytoplasm</location>
    </subcellularLocation>
</comment>
<feature type="domain" description="CheW-like" evidence="5">
    <location>
        <begin position="93"/>
        <end position="240"/>
    </location>
</feature>
<evidence type="ECO:0000256" key="2">
    <source>
        <dbReference type="ARBA" id="ARBA00021483"/>
    </source>
</evidence>
<accession>A0A6H1U4S3</accession>
<reference evidence="6 7" key="1">
    <citation type="submission" date="2020-04" db="EMBL/GenBank/DDBJ databases">
        <authorList>
            <person name="Basu S."/>
            <person name="Maruthanayagam V."/>
            <person name="Chakraborty S."/>
            <person name="Pramanik A."/>
            <person name="Mukherjee J."/>
            <person name="Brink B."/>
        </authorList>
    </citation>
    <scope>NUCLEOTIDE SEQUENCE [LARGE SCALE GENOMIC DNA]</scope>
    <source>
        <strain evidence="6 7">AP17</strain>
    </source>
</reference>
<dbReference type="Pfam" id="PF01584">
    <property type="entry name" value="CheW"/>
    <property type="match status" value="1"/>
</dbReference>
<gene>
    <name evidence="6" type="ORF">HCG48_24825</name>
</gene>
<dbReference type="GO" id="GO:0005829">
    <property type="term" value="C:cytosol"/>
    <property type="evidence" value="ECO:0007669"/>
    <property type="project" value="TreeGrafter"/>
</dbReference>
<keyword evidence="3" id="KW-0963">Cytoplasm</keyword>
<dbReference type="AlphaFoldDB" id="A0A6H1U4S3"/>
<evidence type="ECO:0000256" key="1">
    <source>
        <dbReference type="ARBA" id="ARBA00004496"/>
    </source>
</evidence>
<dbReference type="InterPro" id="IPR039315">
    <property type="entry name" value="CheW"/>
</dbReference>
<keyword evidence="7" id="KW-1185">Reference proteome</keyword>
<dbReference type="KEGG" id="oxy:HCG48_24825"/>
<evidence type="ECO:0000259" key="5">
    <source>
        <dbReference type="PROSITE" id="PS50851"/>
    </source>
</evidence>
<evidence type="ECO:0000313" key="7">
    <source>
        <dbReference type="Proteomes" id="UP000500857"/>
    </source>
</evidence>
<organism evidence="6 7">
    <name type="scientific">Oxynema aestuarii AP17</name>
    <dbReference type="NCBI Taxonomy" id="2064643"/>
    <lineage>
        <taxon>Bacteria</taxon>
        <taxon>Bacillati</taxon>
        <taxon>Cyanobacteriota</taxon>
        <taxon>Cyanophyceae</taxon>
        <taxon>Oscillatoriophycideae</taxon>
        <taxon>Oscillatoriales</taxon>
        <taxon>Oscillatoriaceae</taxon>
        <taxon>Oxynema</taxon>
        <taxon>Oxynema aestuarii</taxon>
    </lineage>
</organism>
<dbReference type="InterPro" id="IPR002545">
    <property type="entry name" value="CheW-lke_dom"/>
</dbReference>
<dbReference type="Gene3D" id="2.30.30.40">
    <property type="entry name" value="SH3 Domains"/>
    <property type="match status" value="1"/>
</dbReference>
<dbReference type="InterPro" id="IPR036061">
    <property type="entry name" value="CheW-like_dom_sf"/>
</dbReference>
<sequence>MENCWKIIGIDGDRSCQELDRVIHCHNCPIYSQGGRQLFDRPPADDYVEEWTRSLAGEGWQSESEPRSTEEQAPTVAPEERDTAIGATGVPLPSRIAIFRLGGEWLALRAELLHEIATPRTIRTVPHRSDDLFLGLVNIRGELLPCVSLNAVLQLHSCEISDREGLAIYPRLVVVESDRGLWVFPVDEIYGIHRTCAVQLETTPAAIACASHSYTRAIVNWHDRKVNYLDDRLLFEAIAHRML</sequence>
<dbReference type="PROSITE" id="PS50851">
    <property type="entry name" value="CHEW"/>
    <property type="match status" value="1"/>
</dbReference>
<dbReference type="SUPFAM" id="SSF50341">
    <property type="entry name" value="CheW-like"/>
    <property type="match status" value="1"/>
</dbReference>
<dbReference type="GO" id="GO:0007165">
    <property type="term" value="P:signal transduction"/>
    <property type="evidence" value="ECO:0007669"/>
    <property type="project" value="InterPro"/>
</dbReference>
<proteinExistence type="predicted"/>
<evidence type="ECO:0000313" key="6">
    <source>
        <dbReference type="EMBL" id="QIZ73426.1"/>
    </source>
</evidence>
<name>A0A6H1U4S3_9CYAN</name>
<dbReference type="Proteomes" id="UP000500857">
    <property type="component" value="Chromosome"/>
</dbReference>
<dbReference type="PANTHER" id="PTHR22617">
    <property type="entry name" value="CHEMOTAXIS SENSOR HISTIDINE KINASE-RELATED"/>
    <property type="match status" value="1"/>
</dbReference>
<dbReference type="GO" id="GO:0006935">
    <property type="term" value="P:chemotaxis"/>
    <property type="evidence" value="ECO:0007669"/>
    <property type="project" value="InterPro"/>
</dbReference>
<dbReference type="EMBL" id="CP051167">
    <property type="protein sequence ID" value="QIZ73426.1"/>
    <property type="molecule type" value="Genomic_DNA"/>
</dbReference>
<dbReference type="RefSeq" id="WP_168571572.1">
    <property type="nucleotide sequence ID" value="NZ_CP051167.1"/>
</dbReference>
<evidence type="ECO:0000256" key="4">
    <source>
        <dbReference type="SAM" id="MobiDB-lite"/>
    </source>
</evidence>
<evidence type="ECO:0000256" key="3">
    <source>
        <dbReference type="ARBA" id="ARBA00022490"/>
    </source>
</evidence>
<protein>
    <recommendedName>
        <fullName evidence="2">Chemotaxis protein CheW</fullName>
    </recommendedName>
</protein>
<feature type="region of interest" description="Disordered" evidence="4">
    <location>
        <begin position="57"/>
        <end position="83"/>
    </location>
</feature>
<dbReference type="SMART" id="SM00260">
    <property type="entry name" value="CheW"/>
    <property type="match status" value="1"/>
</dbReference>
<dbReference type="PANTHER" id="PTHR22617:SF45">
    <property type="entry name" value="CHEMOTAXIS PROTEIN CHEW"/>
    <property type="match status" value="1"/>
</dbReference>
<dbReference type="Gene3D" id="2.40.50.180">
    <property type="entry name" value="CheA-289, Domain 4"/>
    <property type="match status" value="1"/>
</dbReference>